<dbReference type="PROSITE" id="PS50851">
    <property type="entry name" value="CHEW"/>
    <property type="match status" value="1"/>
</dbReference>
<accession>A0AAW3ZIA1</accession>
<dbReference type="Gene3D" id="2.30.30.40">
    <property type="entry name" value="SH3 Domains"/>
    <property type="match status" value="1"/>
</dbReference>
<dbReference type="InterPro" id="IPR036061">
    <property type="entry name" value="CheW-like_dom_sf"/>
</dbReference>
<keyword evidence="3" id="KW-0963">Cytoplasm</keyword>
<dbReference type="GO" id="GO:0007165">
    <property type="term" value="P:signal transduction"/>
    <property type="evidence" value="ECO:0007669"/>
    <property type="project" value="InterPro"/>
</dbReference>
<dbReference type="GO" id="GO:0006935">
    <property type="term" value="P:chemotaxis"/>
    <property type="evidence" value="ECO:0007669"/>
    <property type="project" value="InterPro"/>
</dbReference>
<feature type="compositionally biased region" description="Low complexity" evidence="4">
    <location>
        <begin position="211"/>
        <end position="220"/>
    </location>
</feature>
<comment type="caution">
    <text evidence="6">The sequence shown here is derived from an EMBL/GenBank/DDBJ whole genome shotgun (WGS) entry which is preliminary data.</text>
</comment>
<dbReference type="SMART" id="SM00260">
    <property type="entry name" value="CheW"/>
    <property type="match status" value="1"/>
</dbReference>
<dbReference type="SUPFAM" id="SSF50341">
    <property type="entry name" value="CheW-like"/>
    <property type="match status" value="1"/>
</dbReference>
<dbReference type="PANTHER" id="PTHR22617">
    <property type="entry name" value="CHEMOTAXIS SENSOR HISTIDINE KINASE-RELATED"/>
    <property type="match status" value="1"/>
</dbReference>
<evidence type="ECO:0000313" key="6">
    <source>
        <dbReference type="EMBL" id="MBD8524717.1"/>
    </source>
</evidence>
<gene>
    <name evidence="6" type="ORF">IFO71_03090</name>
</gene>
<evidence type="ECO:0000256" key="1">
    <source>
        <dbReference type="ARBA" id="ARBA00004496"/>
    </source>
</evidence>
<evidence type="ECO:0000256" key="2">
    <source>
        <dbReference type="ARBA" id="ARBA00021483"/>
    </source>
</evidence>
<dbReference type="InterPro" id="IPR039315">
    <property type="entry name" value="CheW"/>
</dbReference>
<feature type="region of interest" description="Disordered" evidence="4">
    <location>
        <begin position="1"/>
        <end position="173"/>
    </location>
</feature>
<dbReference type="PANTHER" id="PTHR22617:SF45">
    <property type="entry name" value="CHEMOTAXIS PROTEIN CHEW"/>
    <property type="match status" value="1"/>
</dbReference>
<dbReference type="EMBL" id="JACYTR010000004">
    <property type="protein sequence ID" value="MBD8524717.1"/>
    <property type="molecule type" value="Genomic_DNA"/>
</dbReference>
<dbReference type="Gene3D" id="2.40.50.180">
    <property type="entry name" value="CheA-289, Domain 4"/>
    <property type="match status" value="1"/>
</dbReference>
<name>A0AAW3ZIA1_9GAMM</name>
<feature type="compositionally biased region" description="Pro residues" evidence="4">
    <location>
        <begin position="142"/>
        <end position="152"/>
    </location>
</feature>
<dbReference type="GO" id="GO:0005829">
    <property type="term" value="C:cytosol"/>
    <property type="evidence" value="ECO:0007669"/>
    <property type="project" value="TreeGrafter"/>
</dbReference>
<keyword evidence="7" id="KW-1185">Reference proteome</keyword>
<feature type="domain" description="CheW-like" evidence="5">
    <location>
        <begin position="247"/>
        <end position="384"/>
    </location>
</feature>
<dbReference type="RefSeq" id="WP_192028066.1">
    <property type="nucleotide sequence ID" value="NZ_JACYTR010000004.1"/>
</dbReference>
<feature type="region of interest" description="Disordered" evidence="4">
    <location>
        <begin position="189"/>
        <end position="220"/>
    </location>
</feature>
<comment type="subcellular location">
    <subcellularLocation>
        <location evidence="1">Cytoplasm</location>
    </subcellularLocation>
</comment>
<dbReference type="Proteomes" id="UP000613768">
    <property type="component" value="Unassembled WGS sequence"/>
</dbReference>
<dbReference type="InterPro" id="IPR002545">
    <property type="entry name" value="CheW-lke_dom"/>
</dbReference>
<reference evidence="6 7" key="1">
    <citation type="submission" date="2020-09" db="EMBL/GenBank/DDBJ databases">
        <title>Pseudoxanthomonas sp. CAU 1598 isolated from sand of Yaerae Beach.</title>
        <authorList>
            <person name="Kim W."/>
        </authorList>
    </citation>
    <scope>NUCLEOTIDE SEQUENCE [LARGE SCALE GENOMIC DNA]</scope>
    <source>
        <strain evidence="6 7">CAU 1598</strain>
    </source>
</reference>
<protein>
    <recommendedName>
        <fullName evidence="2">Chemotaxis protein CheW</fullName>
    </recommendedName>
</protein>
<evidence type="ECO:0000256" key="4">
    <source>
        <dbReference type="SAM" id="MobiDB-lite"/>
    </source>
</evidence>
<feature type="compositionally biased region" description="Low complexity" evidence="4">
    <location>
        <begin position="44"/>
        <end position="55"/>
    </location>
</feature>
<dbReference type="AlphaFoldDB" id="A0AAW3ZIA1"/>
<proteinExistence type="predicted"/>
<sequence length="384" mass="39586">MSGKDLIDDYLSELMDDPSKGGPASKADSDVASEPAGSPEPPEQEVSPTAPAEAEPATEDSEQLTQADTGGGDPLAAFREGSANVDDAEFEAMLDALNGKPQDEPAQPAPSGDPLAAFRDGSSDIGDDEFEAMLDALQGKPAAPPPAAPASPPTAAEPVGDPLQAFRQGSDDIGDDEFEAMLDALSGQAPVAPASPSAPPAPAAPAPAAPPATAVAAAPAPGRALSELTGPLQAEPPERRRRAEDKVSSWLRFNVDRQCFAVEVLKVQEVLRVPTIMPVRGTGDAMLGVMNLRGQIVPVMDTGVRLGFGAVEVSEASRVIVLEETGEALGLLVSAVADVINISDLKVERISGTPSLVNSEVVRGISRREGAIIILLDATRMLAF</sequence>
<evidence type="ECO:0000313" key="7">
    <source>
        <dbReference type="Proteomes" id="UP000613768"/>
    </source>
</evidence>
<organism evidence="6 7">
    <name type="scientific">Pseudomarimonas arenosa</name>
    <dbReference type="NCBI Taxonomy" id="2774145"/>
    <lineage>
        <taxon>Bacteria</taxon>
        <taxon>Pseudomonadati</taxon>
        <taxon>Pseudomonadota</taxon>
        <taxon>Gammaproteobacteria</taxon>
        <taxon>Lysobacterales</taxon>
        <taxon>Lysobacteraceae</taxon>
        <taxon>Pseudomarimonas</taxon>
    </lineage>
</organism>
<dbReference type="Pfam" id="PF01584">
    <property type="entry name" value="CheW"/>
    <property type="match status" value="1"/>
</dbReference>
<evidence type="ECO:0000256" key="3">
    <source>
        <dbReference type="ARBA" id="ARBA00022490"/>
    </source>
</evidence>
<evidence type="ECO:0000259" key="5">
    <source>
        <dbReference type="PROSITE" id="PS50851"/>
    </source>
</evidence>
<feature type="compositionally biased region" description="Pro residues" evidence="4">
    <location>
        <begin position="196"/>
        <end position="210"/>
    </location>
</feature>